<name>X1GMD6_9ZZZZ</name>
<gene>
    <name evidence="1" type="ORF">S03H2_40654</name>
</gene>
<sequence length="49" mass="5406">WDETITKARALLAGISVTQDGEQRIVDIQTINKKSEKISTKQNAGKSFS</sequence>
<protein>
    <submittedName>
        <fullName evidence="1">Uncharacterized protein</fullName>
    </submittedName>
</protein>
<reference evidence="1" key="1">
    <citation type="journal article" date="2014" name="Front. Microbiol.">
        <title>High frequency of phylogenetically diverse reductive dehalogenase-homologous genes in deep subseafloor sedimentary metagenomes.</title>
        <authorList>
            <person name="Kawai M."/>
            <person name="Futagami T."/>
            <person name="Toyoda A."/>
            <person name="Takaki Y."/>
            <person name="Nishi S."/>
            <person name="Hori S."/>
            <person name="Arai W."/>
            <person name="Tsubouchi T."/>
            <person name="Morono Y."/>
            <person name="Uchiyama I."/>
            <person name="Ito T."/>
            <person name="Fujiyama A."/>
            <person name="Inagaki F."/>
            <person name="Takami H."/>
        </authorList>
    </citation>
    <scope>NUCLEOTIDE SEQUENCE</scope>
    <source>
        <strain evidence="1">Expedition CK06-06</strain>
    </source>
</reference>
<accession>X1GMD6</accession>
<dbReference type="AlphaFoldDB" id="X1GMD6"/>
<organism evidence="1">
    <name type="scientific">marine sediment metagenome</name>
    <dbReference type="NCBI Taxonomy" id="412755"/>
    <lineage>
        <taxon>unclassified sequences</taxon>
        <taxon>metagenomes</taxon>
        <taxon>ecological metagenomes</taxon>
    </lineage>
</organism>
<dbReference type="EMBL" id="BARU01025220">
    <property type="protein sequence ID" value="GAH58357.1"/>
    <property type="molecule type" value="Genomic_DNA"/>
</dbReference>
<comment type="caution">
    <text evidence="1">The sequence shown here is derived from an EMBL/GenBank/DDBJ whole genome shotgun (WGS) entry which is preliminary data.</text>
</comment>
<evidence type="ECO:0000313" key="1">
    <source>
        <dbReference type="EMBL" id="GAH58357.1"/>
    </source>
</evidence>
<proteinExistence type="predicted"/>
<feature type="non-terminal residue" evidence="1">
    <location>
        <position position="1"/>
    </location>
</feature>